<dbReference type="InterPro" id="IPR039433">
    <property type="entry name" value="Mff-like_dom"/>
</dbReference>
<evidence type="ECO:0000256" key="5">
    <source>
        <dbReference type="ARBA" id="ARBA00023054"/>
    </source>
</evidence>
<keyword evidence="6 9" id="KW-0496">Mitochondrion</keyword>
<evidence type="ECO:0000313" key="13">
    <source>
        <dbReference type="EMBL" id="RUS87474.1"/>
    </source>
</evidence>
<comment type="similarity">
    <text evidence="1 9">Belongs to the Tango11 family.</text>
</comment>
<dbReference type="AlphaFoldDB" id="A0A433U0T9"/>
<feature type="domain" description="Mff-like" evidence="12">
    <location>
        <begin position="177"/>
        <end position="231"/>
    </location>
</feature>
<evidence type="ECO:0000256" key="7">
    <source>
        <dbReference type="ARBA" id="ARBA00023136"/>
    </source>
</evidence>
<dbReference type="GO" id="GO:0090141">
    <property type="term" value="P:positive regulation of mitochondrial fission"/>
    <property type="evidence" value="ECO:0007669"/>
    <property type="project" value="UniProtKB-UniRule"/>
</dbReference>
<dbReference type="PANTHER" id="PTHR16501:SF6">
    <property type="entry name" value="TRANSPORT AND GOLGI ORGANIZATION PROTEIN 11"/>
    <property type="match status" value="1"/>
</dbReference>
<dbReference type="GO" id="GO:0005777">
    <property type="term" value="C:peroxisome"/>
    <property type="evidence" value="ECO:0007669"/>
    <property type="project" value="UniProtKB-SubCell"/>
</dbReference>
<keyword evidence="7 9" id="KW-0472">Membrane</keyword>
<keyword evidence="5 10" id="KW-0175">Coiled coil</keyword>
<evidence type="ECO:0000256" key="1">
    <source>
        <dbReference type="ARBA" id="ARBA00009806"/>
    </source>
</evidence>
<evidence type="ECO:0000256" key="3">
    <source>
        <dbReference type="ARBA" id="ARBA00022787"/>
    </source>
</evidence>
<comment type="subcellular location">
    <subcellularLocation>
        <location evidence="9">Mitochondrion outer membrane</location>
        <topology evidence="9">Single-pass type IV membrane protein</topology>
    </subcellularLocation>
    <subcellularLocation>
        <location evidence="9">Peroxisome</location>
    </subcellularLocation>
</comment>
<dbReference type="InterPro" id="IPR008518">
    <property type="entry name" value="Mff/Tango-11"/>
</dbReference>
<dbReference type="Proteomes" id="UP000271974">
    <property type="component" value="Unassembled WGS sequence"/>
</dbReference>
<dbReference type="EMBL" id="RQTK01000109">
    <property type="protein sequence ID" value="RUS87474.1"/>
    <property type="molecule type" value="Genomic_DNA"/>
</dbReference>
<dbReference type="STRING" id="188477.A0A433U0T9"/>
<feature type="region of interest" description="Disordered" evidence="11">
    <location>
        <begin position="1"/>
        <end position="27"/>
    </location>
</feature>
<protein>
    <recommendedName>
        <fullName evidence="9">Mitochondrial fission factor</fullName>
    </recommendedName>
</protein>
<evidence type="ECO:0000313" key="14">
    <source>
        <dbReference type="Proteomes" id="UP000271974"/>
    </source>
</evidence>
<comment type="function">
    <text evidence="9">Plays a role in mitochondrial and peroxisomal fission. Promotes the recruitment and association of the fission mediator dynamin-related protein 1 (DNM1L) to the mitochondrial surface.</text>
</comment>
<evidence type="ECO:0000256" key="10">
    <source>
        <dbReference type="SAM" id="Coils"/>
    </source>
</evidence>
<sequence>MNGARGRIHLPDHTQPSDYSDVQPSSYDPDYISQISSKMQVPHRISVGPSGMRQMNGHGEYDAKTQFVGMSVPDKIVVAGDDQHIGMRQDLALDFSPNAAAAPEGLSYVGLITPPRVLTLDEAFPQVEENQDVGRTQQHKPMEYGKESVANQRAVNGGLVGLPVPYDPGVSLHDSLLLNEEDEATLLRTQVAKLTRRVQVMEQDGQRRAQREMVLYPFLLGYFLWKVLGFFARDR</sequence>
<evidence type="ECO:0000256" key="2">
    <source>
        <dbReference type="ARBA" id="ARBA00022692"/>
    </source>
</evidence>
<evidence type="ECO:0000259" key="12">
    <source>
        <dbReference type="Pfam" id="PF05644"/>
    </source>
</evidence>
<dbReference type="OrthoDB" id="5986838at2759"/>
<evidence type="ECO:0000256" key="9">
    <source>
        <dbReference type="RuleBase" id="RU368040"/>
    </source>
</evidence>
<keyword evidence="4 9" id="KW-1133">Transmembrane helix</keyword>
<dbReference type="GO" id="GO:0090314">
    <property type="term" value="P:positive regulation of protein targeting to membrane"/>
    <property type="evidence" value="ECO:0007669"/>
    <property type="project" value="UniProtKB-UniRule"/>
</dbReference>
<organism evidence="13 14">
    <name type="scientific">Elysia chlorotica</name>
    <name type="common">Eastern emerald elysia</name>
    <name type="synonym">Sea slug</name>
    <dbReference type="NCBI Taxonomy" id="188477"/>
    <lineage>
        <taxon>Eukaryota</taxon>
        <taxon>Metazoa</taxon>
        <taxon>Spiralia</taxon>
        <taxon>Lophotrochozoa</taxon>
        <taxon>Mollusca</taxon>
        <taxon>Gastropoda</taxon>
        <taxon>Heterobranchia</taxon>
        <taxon>Euthyneura</taxon>
        <taxon>Panpulmonata</taxon>
        <taxon>Sacoglossa</taxon>
        <taxon>Placobranchoidea</taxon>
        <taxon>Plakobranchidae</taxon>
        <taxon>Elysia</taxon>
    </lineage>
</organism>
<reference evidence="13 14" key="1">
    <citation type="submission" date="2019-01" db="EMBL/GenBank/DDBJ databases">
        <title>A draft genome assembly of the solar-powered sea slug Elysia chlorotica.</title>
        <authorList>
            <person name="Cai H."/>
            <person name="Li Q."/>
            <person name="Fang X."/>
            <person name="Li J."/>
            <person name="Curtis N.E."/>
            <person name="Altenburger A."/>
            <person name="Shibata T."/>
            <person name="Feng M."/>
            <person name="Maeda T."/>
            <person name="Schwartz J.A."/>
            <person name="Shigenobu S."/>
            <person name="Lundholm N."/>
            <person name="Nishiyama T."/>
            <person name="Yang H."/>
            <person name="Hasebe M."/>
            <person name="Li S."/>
            <person name="Pierce S.K."/>
            <person name="Wang J."/>
        </authorList>
    </citation>
    <scope>NUCLEOTIDE SEQUENCE [LARGE SCALE GENOMIC DNA]</scope>
    <source>
        <strain evidence="13">EC2010</strain>
        <tissue evidence="13">Whole organism of an adult</tissue>
    </source>
</reference>
<dbReference type="GO" id="GO:0005741">
    <property type="term" value="C:mitochondrial outer membrane"/>
    <property type="evidence" value="ECO:0007669"/>
    <property type="project" value="UniProtKB-SubCell"/>
</dbReference>
<feature type="transmembrane region" description="Helical" evidence="9">
    <location>
        <begin position="213"/>
        <end position="232"/>
    </location>
</feature>
<dbReference type="Pfam" id="PF05644">
    <property type="entry name" value="Miff"/>
    <property type="match status" value="2"/>
</dbReference>
<comment type="caution">
    <text evidence="13">The sequence shown here is derived from an EMBL/GenBank/DDBJ whole genome shotgun (WGS) entry which is preliminary data.</text>
</comment>
<keyword evidence="2 9" id="KW-0812">Transmembrane</keyword>
<keyword evidence="8 9" id="KW-0576">Peroxisome</keyword>
<feature type="domain" description="Mff-like" evidence="12">
    <location>
        <begin position="24"/>
        <end position="140"/>
    </location>
</feature>
<evidence type="ECO:0000256" key="6">
    <source>
        <dbReference type="ARBA" id="ARBA00023128"/>
    </source>
</evidence>
<name>A0A433U0T9_ELYCH</name>
<evidence type="ECO:0000256" key="8">
    <source>
        <dbReference type="ARBA" id="ARBA00023140"/>
    </source>
</evidence>
<evidence type="ECO:0000256" key="11">
    <source>
        <dbReference type="SAM" id="MobiDB-lite"/>
    </source>
</evidence>
<dbReference type="GO" id="GO:0000266">
    <property type="term" value="P:mitochondrial fission"/>
    <property type="evidence" value="ECO:0007669"/>
    <property type="project" value="UniProtKB-UniRule"/>
</dbReference>
<gene>
    <name evidence="13" type="ORF">EGW08_004728</name>
</gene>
<keyword evidence="3 9" id="KW-1000">Mitochondrion outer membrane</keyword>
<accession>A0A433U0T9</accession>
<dbReference type="PANTHER" id="PTHR16501">
    <property type="entry name" value="TRANSPORT AND GOLGI ORGANIZATION PROTEIN 11"/>
    <property type="match status" value="1"/>
</dbReference>
<proteinExistence type="inferred from homology"/>
<keyword evidence="14" id="KW-1185">Reference proteome</keyword>
<evidence type="ECO:0000256" key="4">
    <source>
        <dbReference type="ARBA" id="ARBA00022989"/>
    </source>
</evidence>
<feature type="coiled-coil region" evidence="10">
    <location>
        <begin position="177"/>
        <end position="204"/>
    </location>
</feature>
<feature type="compositionally biased region" description="Polar residues" evidence="11">
    <location>
        <begin position="14"/>
        <end position="26"/>
    </location>
</feature>